<protein>
    <recommendedName>
        <fullName evidence="2">Portal protein</fullName>
    </recommendedName>
</protein>
<accession>A0A6J5M012</accession>
<evidence type="ECO:0000313" key="1">
    <source>
        <dbReference type="EMBL" id="CAB4137359.1"/>
    </source>
</evidence>
<gene>
    <name evidence="1" type="ORF">UFOVP327_19</name>
</gene>
<name>A0A6J5M012_9CAUD</name>
<reference evidence="1" key="1">
    <citation type="submission" date="2020-04" db="EMBL/GenBank/DDBJ databases">
        <authorList>
            <person name="Chiriac C."/>
            <person name="Salcher M."/>
            <person name="Ghai R."/>
            <person name="Kavagutti S V."/>
        </authorList>
    </citation>
    <scope>NUCLEOTIDE SEQUENCE</scope>
</reference>
<proteinExistence type="predicted"/>
<evidence type="ECO:0008006" key="2">
    <source>
        <dbReference type="Google" id="ProtNLM"/>
    </source>
</evidence>
<organism evidence="1">
    <name type="scientific">uncultured Caudovirales phage</name>
    <dbReference type="NCBI Taxonomy" id="2100421"/>
    <lineage>
        <taxon>Viruses</taxon>
        <taxon>Duplodnaviria</taxon>
        <taxon>Heunggongvirae</taxon>
        <taxon>Uroviricota</taxon>
        <taxon>Caudoviricetes</taxon>
        <taxon>Peduoviridae</taxon>
        <taxon>Maltschvirus</taxon>
        <taxon>Maltschvirus maltsch</taxon>
    </lineage>
</organism>
<dbReference type="EMBL" id="LR796331">
    <property type="protein sequence ID" value="CAB4137359.1"/>
    <property type="molecule type" value="Genomic_DNA"/>
</dbReference>
<sequence length="568" mass="64337">MTIMRTIDEEINAITSMNQIYRDYELRWQYLLESYLGGEEWRESMHLTRYVNETPGEYAARIRATHLENHCQSVIQVYNSFLFRTHPERDLGSLEDLVVTEEFLRDADLDGRSLDAFMKDVATWASVFGHCWIIIAKPNLGLQTLSEELALGVRPYVNLMNPLTVLDWTWRRSPMGRYELSYIKYIEEINGSVQTVKEWTPETVRTVVVDLKERYFVSDVIESNQLGYIPCVLAYNARSTVRGIGVSDITDIADAQRTIYNCLSEIEQSIRVDSHPSLVKTPDTQAGVGAGSIIQIPENLDPGLKPYILEYNGASVDAILKQIDHIEQAIDKMANTGAVRATESRTMSGVAMQTEFQLLNARLADKADNLELAEEQIWRIFADYQGVAYDGEITYPGSFNIRDEDKEFEHLKIARDTATDPAVLRVIDEHLMEALGEDDEKLPFVDPNPQSGRTYPDGEAINANLPAAYQPASNPDVPVNQNCGNCEYYKPGELYCVKFDAPVRAVYWCAKWEPEEDMEEYPLTTEQTAEIQRRLMSGETNAEIQAAMPDITVDQIATAAEIAVEFND</sequence>